<evidence type="ECO:0000313" key="1">
    <source>
        <dbReference type="EMBL" id="OBU06231.1"/>
    </source>
</evidence>
<dbReference type="EMBL" id="LZEY01000034">
    <property type="protein sequence ID" value="OBU06231.1"/>
    <property type="molecule type" value="Genomic_DNA"/>
</dbReference>
<dbReference type="InterPro" id="IPR009241">
    <property type="entry name" value="HigB-like"/>
</dbReference>
<gene>
    <name evidence="1" type="ORF">AYY18_06985</name>
</gene>
<reference evidence="2" key="1">
    <citation type="submission" date="2016-06" db="EMBL/GenBank/DDBJ databases">
        <authorList>
            <person name="Butler K."/>
        </authorList>
    </citation>
    <scope>NUCLEOTIDE SEQUENCE [LARGE SCALE GENOMIC DNA]</scope>
    <source>
        <strain evidence="2">GCSL-Mp20</strain>
    </source>
</reference>
<evidence type="ECO:0008006" key="3">
    <source>
        <dbReference type="Google" id="ProtNLM"/>
    </source>
</evidence>
<organism evidence="1 2">
    <name type="scientific">Morganella psychrotolerans</name>
    <dbReference type="NCBI Taxonomy" id="368603"/>
    <lineage>
        <taxon>Bacteria</taxon>
        <taxon>Pseudomonadati</taxon>
        <taxon>Pseudomonadota</taxon>
        <taxon>Gammaproteobacteria</taxon>
        <taxon>Enterobacterales</taxon>
        <taxon>Morganellaceae</taxon>
        <taxon>Morganella</taxon>
    </lineage>
</organism>
<dbReference type="Proteomes" id="UP000092377">
    <property type="component" value="Unassembled WGS sequence"/>
</dbReference>
<protein>
    <recommendedName>
        <fullName evidence="3">Type II toxin-antitoxin system RelE/ParE family toxin</fullName>
    </recommendedName>
</protein>
<keyword evidence="2" id="KW-1185">Reference proteome</keyword>
<dbReference type="Pfam" id="PF05973">
    <property type="entry name" value="Gp49"/>
    <property type="match status" value="1"/>
</dbReference>
<dbReference type="RefSeq" id="WP_067403706.1">
    <property type="nucleotide sequence ID" value="NZ_LZEY01000034.1"/>
</dbReference>
<dbReference type="OrthoDB" id="3233388at2"/>
<sequence>MFKLIYHPKAVSELKALPDVLRGKMLRLLDMLEERGNILRYPLSKPVRDGLFELRASGTDTARNYSQQATIRGHD</sequence>
<comment type="caution">
    <text evidence="1">The sequence shown here is derived from an EMBL/GenBank/DDBJ whole genome shotgun (WGS) entry which is preliminary data.</text>
</comment>
<name>A0A1B8HAZ4_9GAMM</name>
<evidence type="ECO:0000313" key="2">
    <source>
        <dbReference type="Proteomes" id="UP000092377"/>
    </source>
</evidence>
<proteinExistence type="predicted"/>
<dbReference type="AlphaFoldDB" id="A0A1B8HAZ4"/>
<accession>A0A1B8HAZ4</accession>